<gene>
    <name evidence="4" type="ORF">SAMN05216192_10594</name>
</gene>
<dbReference type="SMART" id="SM00347">
    <property type="entry name" value="HTH_MARR"/>
    <property type="match status" value="1"/>
</dbReference>
<accession>A0A1G8KBQ8</accession>
<dbReference type="GO" id="GO:0006950">
    <property type="term" value="P:response to stress"/>
    <property type="evidence" value="ECO:0007669"/>
    <property type="project" value="TreeGrafter"/>
</dbReference>
<organism evidence="4 5">
    <name type="scientific">Paenibacillus typhae</name>
    <dbReference type="NCBI Taxonomy" id="1174501"/>
    <lineage>
        <taxon>Bacteria</taxon>
        <taxon>Bacillati</taxon>
        <taxon>Bacillota</taxon>
        <taxon>Bacilli</taxon>
        <taxon>Bacillales</taxon>
        <taxon>Paenibacillaceae</taxon>
        <taxon>Paenibacillus</taxon>
    </lineage>
</organism>
<evidence type="ECO:0000313" key="5">
    <source>
        <dbReference type="Proteomes" id="UP000199050"/>
    </source>
</evidence>
<dbReference type="GO" id="GO:0003677">
    <property type="term" value="F:DNA binding"/>
    <property type="evidence" value="ECO:0007669"/>
    <property type="project" value="UniProtKB-KW"/>
</dbReference>
<keyword evidence="1" id="KW-0238">DNA-binding</keyword>
<dbReference type="InterPro" id="IPR000835">
    <property type="entry name" value="HTH_MarR-typ"/>
</dbReference>
<dbReference type="AlphaFoldDB" id="A0A1G8KBQ8"/>
<dbReference type="InterPro" id="IPR036390">
    <property type="entry name" value="WH_DNA-bd_sf"/>
</dbReference>
<feature type="domain" description="HTH marR-type" evidence="3">
    <location>
        <begin position="36"/>
        <end position="164"/>
    </location>
</feature>
<feature type="region of interest" description="Disordered" evidence="2">
    <location>
        <begin position="180"/>
        <end position="204"/>
    </location>
</feature>
<dbReference type="PRINTS" id="PR00598">
    <property type="entry name" value="HTHMARR"/>
</dbReference>
<protein>
    <submittedName>
        <fullName evidence="4">Transcriptional regulator, MarR family</fullName>
    </submittedName>
</protein>
<dbReference type="PANTHER" id="PTHR33164:SF43">
    <property type="entry name" value="HTH-TYPE TRANSCRIPTIONAL REPRESSOR YETL"/>
    <property type="match status" value="1"/>
</dbReference>
<evidence type="ECO:0000256" key="1">
    <source>
        <dbReference type="ARBA" id="ARBA00023125"/>
    </source>
</evidence>
<dbReference type="SUPFAM" id="SSF46785">
    <property type="entry name" value="Winged helix' DNA-binding domain"/>
    <property type="match status" value="1"/>
</dbReference>
<dbReference type="Gene3D" id="1.10.10.10">
    <property type="entry name" value="Winged helix-like DNA-binding domain superfamily/Winged helix DNA-binding domain"/>
    <property type="match status" value="1"/>
</dbReference>
<dbReference type="InterPro" id="IPR036388">
    <property type="entry name" value="WH-like_DNA-bd_sf"/>
</dbReference>
<evidence type="ECO:0000259" key="3">
    <source>
        <dbReference type="PROSITE" id="PS50995"/>
    </source>
</evidence>
<dbReference type="InterPro" id="IPR039422">
    <property type="entry name" value="MarR/SlyA-like"/>
</dbReference>
<dbReference type="STRING" id="1174501.SAMN05216192_10594"/>
<name>A0A1G8KBQ8_9BACL</name>
<dbReference type="EMBL" id="FNDX01000005">
    <property type="protein sequence ID" value="SDI40875.1"/>
    <property type="molecule type" value="Genomic_DNA"/>
</dbReference>
<evidence type="ECO:0000313" key="4">
    <source>
        <dbReference type="EMBL" id="SDI40875.1"/>
    </source>
</evidence>
<reference evidence="5" key="1">
    <citation type="submission" date="2016-10" db="EMBL/GenBank/DDBJ databases">
        <authorList>
            <person name="Varghese N."/>
            <person name="Submissions S."/>
        </authorList>
    </citation>
    <scope>NUCLEOTIDE SEQUENCE [LARGE SCALE GENOMIC DNA]</scope>
    <source>
        <strain evidence="5">CGMCC 1.11012</strain>
    </source>
</reference>
<sequence length="204" mass="23484">MPGAFFCIFGMGLFYWPMEEGGDGMTDEQWEQLEEADYLFRRMVRRFVKERDRVNVEGIALPGMLILNKIIRDGEQRLGDLAEELDFTSGAITALSDKLEAGGFTVRRRKEDDRRTVLLDITAKGRELVQRNSSIGERCITLLFEGFTEEELAQQSRFHERITRNLEGFSDTLLELARQKAEAPLPPAPEQKRRTAPDNKYLSY</sequence>
<dbReference type="PANTHER" id="PTHR33164">
    <property type="entry name" value="TRANSCRIPTIONAL REGULATOR, MARR FAMILY"/>
    <property type="match status" value="1"/>
</dbReference>
<dbReference type="Proteomes" id="UP000199050">
    <property type="component" value="Unassembled WGS sequence"/>
</dbReference>
<dbReference type="Pfam" id="PF01047">
    <property type="entry name" value="MarR"/>
    <property type="match status" value="1"/>
</dbReference>
<keyword evidence="5" id="KW-1185">Reference proteome</keyword>
<dbReference type="GO" id="GO:0003700">
    <property type="term" value="F:DNA-binding transcription factor activity"/>
    <property type="evidence" value="ECO:0007669"/>
    <property type="project" value="InterPro"/>
</dbReference>
<proteinExistence type="predicted"/>
<dbReference type="PROSITE" id="PS50995">
    <property type="entry name" value="HTH_MARR_2"/>
    <property type="match status" value="1"/>
</dbReference>
<evidence type="ECO:0000256" key="2">
    <source>
        <dbReference type="SAM" id="MobiDB-lite"/>
    </source>
</evidence>